<dbReference type="AlphaFoldDB" id="A0A829R3S5"/>
<comment type="caution">
    <text evidence="2">The sequence shown here is derived from an EMBL/GenBank/DDBJ whole genome shotgun (WGS) entry which is preliminary data.</text>
</comment>
<organism evidence="2 3">
    <name type="scientific">Listeria grayi FSL F6-1183</name>
    <dbReference type="NCBI Taxonomy" id="1265827"/>
    <lineage>
        <taxon>Bacteria</taxon>
        <taxon>Bacillati</taxon>
        <taxon>Bacillota</taxon>
        <taxon>Bacilli</taxon>
        <taxon>Bacillales</taxon>
        <taxon>Listeriaceae</taxon>
        <taxon>Listeria</taxon>
    </lineage>
</organism>
<dbReference type="Proteomes" id="UP000019251">
    <property type="component" value="Unassembled WGS sequence"/>
</dbReference>
<evidence type="ECO:0008006" key="4">
    <source>
        <dbReference type="Google" id="ProtNLM"/>
    </source>
</evidence>
<feature type="coiled-coil region" evidence="1">
    <location>
        <begin position="22"/>
        <end position="49"/>
    </location>
</feature>
<dbReference type="Pfam" id="PF11068">
    <property type="entry name" value="YlqD"/>
    <property type="match status" value="1"/>
</dbReference>
<protein>
    <recommendedName>
        <fullName evidence="4">YlqD protein</fullName>
    </recommendedName>
</protein>
<keyword evidence="1" id="KW-0175">Coiled coil</keyword>
<name>A0A829R3S5_LISGR</name>
<accession>A0A829R3S5</accession>
<dbReference type="EMBL" id="AODG01000013">
    <property type="protein sequence ID" value="EUJ26988.1"/>
    <property type="molecule type" value="Genomic_DNA"/>
</dbReference>
<evidence type="ECO:0000313" key="3">
    <source>
        <dbReference type="Proteomes" id="UP000019251"/>
    </source>
</evidence>
<dbReference type="RefSeq" id="WP_036106911.1">
    <property type="nucleotide sequence ID" value="NZ_AODG01000013.1"/>
</dbReference>
<evidence type="ECO:0000313" key="2">
    <source>
        <dbReference type="EMBL" id="EUJ26988.1"/>
    </source>
</evidence>
<proteinExistence type="predicted"/>
<reference evidence="2 3" key="1">
    <citation type="submission" date="2012-12" db="EMBL/GenBank/DDBJ databases">
        <title>Novel taxa of Listeriaceae from agricultural environments in the United States.</title>
        <authorList>
            <person name="den Bakker H.C."/>
            <person name="Allred A."/>
            <person name="Warchocki S."/>
            <person name="Wright E.M."/>
            <person name="Burrell A."/>
            <person name="Nightingale K.K."/>
            <person name="Kephart D."/>
            <person name="Wiedmann M."/>
        </authorList>
    </citation>
    <scope>NUCLEOTIDE SEQUENCE [LARGE SCALE GENOMIC DNA]</scope>
    <source>
        <strain evidence="2 3">FSL F6-1183</strain>
    </source>
</reference>
<gene>
    <name evidence="2" type="ORF">LMUR_10797</name>
</gene>
<sequence>MKIIQKVVVKQILTETSKQELLHYYQKQRAELENEIEQLRFEQKKAEHKSGGYNQNQIATYFSREINFRGEKVKLADFQINQLEILPLGSEIRERELDALQEVKVGDKWKNVQTSSEIIVKDGIVIEIR</sequence>
<dbReference type="InterPro" id="IPR021297">
    <property type="entry name" value="YlqD"/>
</dbReference>
<evidence type="ECO:0000256" key="1">
    <source>
        <dbReference type="SAM" id="Coils"/>
    </source>
</evidence>
<dbReference type="Gene3D" id="6.10.140.1110">
    <property type="match status" value="1"/>
</dbReference>